<gene>
    <name evidence="1" type="ORF">EVAR_6961_1</name>
</gene>
<dbReference type="EMBL" id="BGZK01000058">
    <property type="protein sequence ID" value="GBP13623.1"/>
    <property type="molecule type" value="Genomic_DNA"/>
</dbReference>
<proteinExistence type="predicted"/>
<evidence type="ECO:0000313" key="1">
    <source>
        <dbReference type="EMBL" id="GBP13623.1"/>
    </source>
</evidence>
<comment type="caution">
    <text evidence="1">The sequence shown here is derived from an EMBL/GenBank/DDBJ whole genome shotgun (WGS) entry which is preliminary data.</text>
</comment>
<protein>
    <submittedName>
        <fullName evidence="1">Uncharacterized protein</fullName>
    </submittedName>
</protein>
<evidence type="ECO:0000313" key="2">
    <source>
        <dbReference type="Proteomes" id="UP000299102"/>
    </source>
</evidence>
<sequence>MIKVQKAIKLLQTQKRHARPAVWAYHPRAGRDNGARALTFDVVGRVRPHYVREDVKVGPLLRRVDHQLDRERQLPFVLTVKTVVNRCDHSNHCDHSDYSDHRSATTATTVTTATTATTATIATTTITTVALRTSCASDRGVRKAP</sequence>
<dbReference type="AlphaFoldDB" id="A0A4C1TGJ8"/>
<reference evidence="1 2" key="1">
    <citation type="journal article" date="2019" name="Commun. Biol.">
        <title>The bagworm genome reveals a unique fibroin gene that provides high tensile strength.</title>
        <authorList>
            <person name="Kono N."/>
            <person name="Nakamura H."/>
            <person name="Ohtoshi R."/>
            <person name="Tomita M."/>
            <person name="Numata K."/>
            <person name="Arakawa K."/>
        </authorList>
    </citation>
    <scope>NUCLEOTIDE SEQUENCE [LARGE SCALE GENOMIC DNA]</scope>
</reference>
<accession>A0A4C1TGJ8</accession>
<organism evidence="1 2">
    <name type="scientific">Eumeta variegata</name>
    <name type="common">Bagworm moth</name>
    <name type="synonym">Eumeta japonica</name>
    <dbReference type="NCBI Taxonomy" id="151549"/>
    <lineage>
        <taxon>Eukaryota</taxon>
        <taxon>Metazoa</taxon>
        <taxon>Ecdysozoa</taxon>
        <taxon>Arthropoda</taxon>
        <taxon>Hexapoda</taxon>
        <taxon>Insecta</taxon>
        <taxon>Pterygota</taxon>
        <taxon>Neoptera</taxon>
        <taxon>Endopterygota</taxon>
        <taxon>Lepidoptera</taxon>
        <taxon>Glossata</taxon>
        <taxon>Ditrysia</taxon>
        <taxon>Tineoidea</taxon>
        <taxon>Psychidae</taxon>
        <taxon>Oiketicinae</taxon>
        <taxon>Eumeta</taxon>
    </lineage>
</organism>
<dbReference type="Proteomes" id="UP000299102">
    <property type="component" value="Unassembled WGS sequence"/>
</dbReference>
<keyword evidence="2" id="KW-1185">Reference proteome</keyword>
<name>A0A4C1TGJ8_EUMVA</name>